<keyword evidence="2" id="KW-1185">Reference proteome</keyword>
<accession>A0ABX2C0A5</accession>
<comment type="caution">
    <text evidence="1">The sequence shown here is derived from an EMBL/GenBank/DDBJ whole genome shotgun (WGS) entry which is preliminary data.</text>
</comment>
<sequence>MDPTLQSAIVDFCEKKLALSKEAVAKFLTPKSTRQGEAFWSHRDAFGLLINNFPAKDRLARFFDLLNFLGTQVPGLEGEQEMARANWLLRFNRVFCCKWINIKSASRKTDDPRLLVQILTEIVDARVCDEPAFKAYRVAHGEQAIFMLYDSRVAWVTQGRPIGGMYLLIATLHRHHINLVNLTQDTCADFQQLIRVHPPNSKFRGFGRWGRGDAADKSIATNIVNHFKKHVLNAGLKPLDWPKECVQWWDVLRIEITLETMDLVSNGPKKLQALSCFNSAKLLPAGKIEEFLTYMNEELKQPGSRLMHSFVSKYSILYRDKALAMATSPTSVAVFMERGAVYVSGASNNFYVIGRIDEGVLTISSFYVAKDMSKKLTDRSVLWTFT</sequence>
<name>A0ABX2C0A5_9BURK</name>
<evidence type="ECO:0000313" key="2">
    <source>
        <dbReference type="Proteomes" id="UP000652198"/>
    </source>
</evidence>
<protein>
    <submittedName>
        <fullName evidence="1">Uncharacterized protein</fullName>
    </submittedName>
</protein>
<proteinExistence type="predicted"/>
<organism evidence="1 2">
    <name type="scientific">Paraburkholderia solitsugae</name>
    <dbReference type="NCBI Taxonomy" id="2675748"/>
    <lineage>
        <taxon>Bacteria</taxon>
        <taxon>Pseudomonadati</taxon>
        <taxon>Pseudomonadota</taxon>
        <taxon>Betaproteobacteria</taxon>
        <taxon>Burkholderiales</taxon>
        <taxon>Burkholderiaceae</taxon>
        <taxon>Paraburkholderia</taxon>
    </lineage>
</organism>
<dbReference type="Proteomes" id="UP000652198">
    <property type="component" value="Unassembled WGS sequence"/>
</dbReference>
<dbReference type="EMBL" id="WOEY01000122">
    <property type="protein sequence ID" value="NPT45580.1"/>
    <property type="molecule type" value="Genomic_DNA"/>
</dbReference>
<evidence type="ECO:0000313" key="1">
    <source>
        <dbReference type="EMBL" id="NPT45580.1"/>
    </source>
</evidence>
<reference evidence="1 2" key="1">
    <citation type="submission" date="2019-11" db="EMBL/GenBank/DDBJ databases">
        <title>Metabolism of dissolved organic matter in forest soils.</title>
        <authorList>
            <person name="Cyle K.T."/>
            <person name="Wilhelm R.C."/>
            <person name="Martinez C.E."/>
        </authorList>
    </citation>
    <scope>NUCLEOTIDE SEQUENCE [LARGE SCALE GENOMIC DNA]</scope>
    <source>
        <strain evidence="1 2">1N</strain>
    </source>
</reference>
<gene>
    <name evidence="1" type="ORF">GNZ12_30520</name>
</gene>
<dbReference type="RefSeq" id="WP_172315863.1">
    <property type="nucleotide sequence ID" value="NZ_WOEY01000122.1"/>
</dbReference>